<dbReference type="AlphaFoldDB" id="A0A6M4JBY7"/>
<dbReference type="KEGG" id="mmir:HLA87_02220"/>
<accession>A0A6M4JBY7</accession>
<sequence>MINEYGNDQDFKLFTKWSIRKITFIGILIAISVAFFLIVFQFMPFISLPAYKISVIGLPIKITGLIFGPIIGAFVGVVSDLISFLFVPSLFNPLFILAAALDGIIPGIIGFIFLKLLKFLFGGRFQDSYYADMMETLFKRLDKLYLDPAANEQKIKKIENRIINLYYKRKELVQKNNKKRDLLNINMIVGTTVLAIIMLLVTWLIGFKIDDYTIQGGIITNRWVLLGIMLSGYVAMLVFVVIARFKLKSSLYLIIVPIVVFSALIELANVPILSLAEKRSIEQSGSAGSIFVYMFQHIILSPVKIWGNMFIIFFTYKIVSPLIYKNHDITY</sequence>
<gene>
    <name evidence="1" type="ORF">HLA87_02220</name>
</gene>
<evidence type="ECO:0000313" key="1">
    <source>
        <dbReference type="EMBL" id="QJR43597.1"/>
    </source>
</evidence>
<name>A0A6M4JBY7_9MOLU</name>
<protein>
    <submittedName>
        <fullName evidence="1">Folate family ECF transporter S component</fullName>
    </submittedName>
</protein>
<proteinExistence type="predicted"/>
<dbReference type="Gene3D" id="1.10.1760.20">
    <property type="match status" value="1"/>
</dbReference>
<dbReference type="RefSeq" id="WP_171111508.1">
    <property type="nucleotide sequence ID" value="NZ_CP053096.1"/>
</dbReference>
<organism evidence="1 2">
    <name type="scientific">Mycoplasma miroungigenitalium</name>
    <dbReference type="NCBI Taxonomy" id="754515"/>
    <lineage>
        <taxon>Bacteria</taxon>
        <taxon>Bacillati</taxon>
        <taxon>Mycoplasmatota</taxon>
        <taxon>Mollicutes</taxon>
        <taxon>Mycoplasmataceae</taxon>
        <taxon>Mycoplasma</taxon>
    </lineage>
</organism>
<evidence type="ECO:0000313" key="2">
    <source>
        <dbReference type="Proteomes" id="UP000500686"/>
    </source>
</evidence>
<keyword evidence="2" id="KW-1185">Reference proteome</keyword>
<dbReference type="InterPro" id="IPR030949">
    <property type="entry name" value="ECF_S_folate_fam"/>
</dbReference>
<reference evidence="1 2" key="1">
    <citation type="submission" date="2020-05" db="EMBL/GenBank/DDBJ databases">
        <title>Novel Mycoplasma species detected in Mirounga angustirostris (northern elephant seal) from the USA.</title>
        <authorList>
            <person name="Volokhov D.V."/>
        </authorList>
    </citation>
    <scope>NUCLEOTIDE SEQUENCE [LARGE SCALE GENOMIC DNA]</scope>
    <source>
        <strain evidence="1 2">Mirounga ES2806-GEN</strain>
    </source>
</reference>
<dbReference type="EMBL" id="CP053096">
    <property type="protein sequence ID" value="QJR43597.1"/>
    <property type="molecule type" value="Genomic_DNA"/>
</dbReference>
<dbReference type="Proteomes" id="UP000500686">
    <property type="component" value="Chromosome"/>
</dbReference>
<dbReference type="NCBIfam" id="TIGR04518">
    <property type="entry name" value="ECF_S_folT_fam"/>
    <property type="match status" value="1"/>
</dbReference>